<sequence length="192" mass="22261">MSASLCLEENFILERPECWDQIIRLKDAIEDLRHDTIDKLFKDLAKALAAQCYECDLGWGSQMDPYTENLAIQISNNELTSLFPTFENGIIIEYCYASDELIIGLYVSTVLTTRVSNASLSRFKKDFPSEMEDSRWHYVLDLIPQGKCFDDSNRVVELTQKSKRMEFAHELMIIIDQYCKQVISQLKSHKND</sequence>
<dbReference type="Proteomes" id="UP001214250">
    <property type="component" value="Chromosome 2"/>
</dbReference>
<name>A0ABY7VXG1_9BACT</name>
<dbReference type="EMBL" id="CP117812">
    <property type="protein sequence ID" value="WDE97542.1"/>
    <property type="molecule type" value="Genomic_DNA"/>
</dbReference>
<proteinExistence type="predicted"/>
<keyword evidence="2" id="KW-1185">Reference proteome</keyword>
<protein>
    <submittedName>
        <fullName evidence="1">Uncharacterized protein</fullName>
    </submittedName>
</protein>
<reference evidence="1 2" key="1">
    <citation type="submission" date="2023-02" db="EMBL/GenBank/DDBJ databases">
        <title>Genome sequence of Lentisphaera profundi SAORIC-696.</title>
        <authorList>
            <person name="Kim e."/>
            <person name="Cho J.-C."/>
            <person name="Choi A."/>
            <person name="Kang I."/>
        </authorList>
    </citation>
    <scope>NUCLEOTIDE SEQUENCE [LARGE SCALE GENOMIC DNA]</scope>
    <source>
        <strain evidence="1 2">SAORIC-696</strain>
    </source>
</reference>
<organism evidence="1 2">
    <name type="scientific">Lentisphaera profundi</name>
    <dbReference type="NCBI Taxonomy" id="1658616"/>
    <lineage>
        <taxon>Bacteria</taxon>
        <taxon>Pseudomonadati</taxon>
        <taxon>Lentisphaerota</taxon>
        <taxon>Lentisphaeria</taxon>
        <taxon>Lentisphaerales</taxon>
        <taxon>Lentisphaeraceae</taxon>
        <taxon>Lentisphaera</taxon>
    </lineage>
</organism>
<evidence type="ECO:0000313" key="1">
    <source>
        <dbReference type="EMBL" id="WDE97542.1"/>
    </source>
</evidence>
<gene>
    <name evidence="1" type="ORF">PQO03_17080</name>
</gene>
<accession>A0ABY7VXG1</accession>
<dbReference type="RefSeq" id="WP_274151997.1">
    <property type="nucleotide sequence ID" value="NZ_CP117812.1"/>
</dbReference>
<evidence type="ECO:0000313" key="2">
    <source>
        <dbReference type="Proteomes" id="UP001214250"/>
    </source>
</evidence>